<dbReference type="EMBL" id="JBHTAX010000001">
    <property type="protein sequence ID" value="MFC7191615.1"/>
    <property type="molecule type" value="Genomic_DNA"/>
</dbReference>
<comment type="catalytic activity">
    <reaction evidence="17 19">
        <text>alpha-ribazole + adenosylcob(III)inamide-GDP = adenosylcob(III)alamin + GMP + H(+)</text>
        <dbReference type="Rhea" id="RHEA:16049"/>
        <dbReference type="ChEBI" id="CHEBI:10329"/>
        <dbReference type="ChEBI" id="CHEBI:15378"/>
        <dbReference type="ChEBI" id="CHEBI:18408"/>
        <dbReference type="ChEBI" id="CHEBI:58115"/>
        <dbReference type="ChEBI" id="CHEBI:60487"/>
        <dbReference type="EC" id="2.7.8.26"/>
    </reaction>
</comment>
<dbReference type="Pfam" id="PF02654">
    <property type="entry name" value="CobS"/>
    <property type="match status" value="1"/>
</dbReference>
<evidence type="ECO:0000256" key="4">
    <source>
        <dbReference type="ARBA" id="ARBA00010561"/>
    </source>
</evidence>
<comment type="function">
    <text evidence="14 19">Joins adenosylcobinamide-GDP and alpha-ribazole to generate adenosylcobalamin (Ado-cobalamin). Also synthesizes adenosylcobalamin 5'-phosphate from adenosylcobinamide-GDP and alpha-ribazole 5'-phosphate.</text>
</comment>
<keyword evidence="21" id="KW-1185">Reference proteome</keyword>
<evidence type="ECO:0000256" key="17">
    <source>
        <dbReference type="ARBA" id="ARBA00048623"/>
    </source>
</evidence>
<evidence type="ECO:0000256" key="12">
    <source>
        <dbReference type="ARBA" id="ARBA00022989"/>
    </source>
</evidence>
<comment type="similarity">
    <text evidence="4 19">Belongs to the CobS family.</text>
</comment>
<evidence type="ECO:0000256" key="6">
    <source>
        <dbReference type="ARBA" id="ARBA00015850"/>
    </source>
</evidence>
<keyword evidence="7 19" id="KW-1003">Cell membrane</keyword>
<evidence type="ECO:0000256" key="8">
    <source>
        <dbReference type="ARBA" id="ARBA00022573"/>
    </source>
</evidence>
<accession>A0ABD5YQN5</accession>
<reference evidence="20 21" key="1">
    <citation type="journal article" date="2019" name="Int. J. Syst. Evol. Microbiol.">
        <title>The Global Catalogue of Microorganisms (GCM) 10K type strain sequencing project: providing services to taxonomists for standard genome sequencing and annotation.</title>
        <authorList>
            <consortium name="The Broad Institute Genomics Platform"/>
            <consortium name="The Broad Institute Genome Sequencing Center for Infectious Disease"/>
            <person name="Wu L."/>
            <person name="Ma J."/>
        </authorList>
    </citation>
    <scope>NUCLEOTIDE SEQUENCE [LARGE SCALE GENOMIC DNA]</scope>
    <source>
        <strain evidence="20 21">RDMS1</strain>
    </source>
</reference>
<dbReference type="PANTHER" id="PTHR34148:SF1">
    <property type="entry name" value="ADENOSYLCOBINAMIDE-GDP RIBAZOLETRANSFERASE"/>
    <property type="match status" value="1"/>
</dbReference>
<protein>
    <recommendedName>
        <fullName evidence="6 19">Adenosylcobinamide-GDP ribazoletransferase</fullName>
        <ecNumber evidence="5 19">2.7.8.26</ecNumber>
    </recommendedName>
    <alternativeName>
        <fullName evidence="16 19">Cobalamin synthase</fullName>
    </alternativeName>
    <alternativeName>
        <fullName evidence="15 19">Cobalamin-5'-phosphate synthase</fullName>
    </alternativeName>
</protein>
<feature type="transmembrane region" description="Helical" evidence="19">
    <location>
        <begin position="194"/>
        <end position="213"/>
    </location>
</feature>
<comment type="pathway">
    <text evidence="3 19">Cofactor biosynthesis; adenosylcobalamin biosynthesis; adenosylcobalamin from cob(II)yrinate a,c-diamide: step 7/7.</text>
</comment>
<evidence type="ECO:0000256" key="10">
    <source>
        <dbReference type="ARBA" id="ARBA00022692"/>
    </source>
</evidence>
<dbReference type="GeneID" id="76201375"/>
<evidence type="ECO:0000256" key="5">
    <source>
        <dbReference type="ARBA" id="ARBA00013200"/>
    </source>
</evidence>
<evidence type="ECO:0000256" key="7">
    <source>
        <dbReference type="ARBA" id="ARBA00022475"/>
    </source>
</evidence>
<dbReference type="GO" id="GO:0008818">
    <property type="term" value="F:cobalamin 5'-phosphate synthase activity"/>
    <property type="evidence" value="ECO:0007669"/>
    <property type="project" value="UniProtKB-UniRule"/>
</dbReference>
<evidence type="ECO:0000256" key="14">
    <source>
        <dbReference type="ARBA" id="ARBA00025228"/>
    </source>
</evidence>
<keyword evidence="12 19" id="KW-1133">Transmembrane helix</keyword>
<comment type="subcellular location">
    <subcellularLocation>
        <location evidence="2 19">Cell membrane</location>
        <topology evidence="2 19">Multi-pass membrane protein</topology>
    </subcellularLocation>
</comment>
<keyword evidence="8 19" id="KW-0169">Cobalamin biosynthesis</keyword>
<gene>
    <name evidence="19 20" type="primary">cobS</name>
    <name evidence="20" type="ORF">ACFQL7_18695</name>
</gene>
<dbReference type="AlphaFoldDB" id="A0ABD5YQN5"/>
<name>A0ABD5YQN5_9EURY</name>
<dbReference type="GO" id="GO:0009236">
    <property type="term" value="P:cobalamin biosynthetic process"/>
    <property type="evidence" value="ECO:0007669"/>
    <property type="project" value="UniProtKB-UniRule"/>
</dbReference>
<feature type="transmembrane region" description="Helical" evidence="19">
    <location>
        <begin position="42"/>
        <end position="70"/>
    </location>
</feature>
<evidence type="ECO:0000256" key="9">
    <source>
        <dbReference type="ARBA" id="ARBA00022679"/>
    </source>
</evidence>
<comment type="caution">
    <text evidence="19">Lacks conserved residue(s) required for the propagation of feature annotation.</text>
</comment>
<evidence type="ECO:0000313" key="21">
    <source>
        <dbReference type="Proteomes" id="UP001596417"/>
    </source>
</evidence>
<dbReference type="Proteomes" id="UP001596417">
    <property type="component" value="Unassembled WGS sequence"/>
</dbReference>
<dbReference type="GO" id="GO:0051073">
    <property type="term" value="F:adenosylcobinamide-GDP ribazoletransferase activity"/>
    <property type="evidence" value="ECO:0007669"/>
    <property type="project" value="UniProtKB-UniRule"/>
</dbReference>
<dbReference type="GO" id="GO:0005886">
    <property type="term" value="C:plasma membrane"/>
    <property type="evidence" value="ECO:0007669"/>
    <property type="project" value="UniProtKB-SubCell"/>
</dbReference>
<evidence type="ECO:0000256" key="2">
    <source>
        <dbReference type="ARBA" id="ARBA00004651"/>
    </source>
</evidence>
<dbReference type="PANTHER" id="PTHR34148">
    <property type="entry name" value="ADENOSYLCOBINAMIDE-GDP RIBAZOLETRANSFERASE"/>
    <property type="match status" value="1"/>
</dbReference>
<evidence type="ECO:0000256" key="19">
    <source>
        <dbReference type="HAMAP-Rule" id="MF_00719"/>
    </source>
</evidence>
<dbReference type="EC" id="2.7.8.26" evidence="5 19"/>
<proteinExistence type="inferred from homology"/>
<comment type="catalytic activity">
    <reaction evidence="18 19">
        <text>alpha-ribazole 5'-phosphate + adenosylcob(III)inamide-GDP = adenosylcob(III)alamin 5'-phosphate + GMP + H(+)</text>
        <dbReference type="Rhea" id="RHEA:23560"/>
        <dbReference type="ChEBI" id="CHEBI:15378"/>
        <dbReference type="ChEBI" id="CHEBI:57918"/>
        <dbReference type="ChEBI" id="CHEBI:58115"/>
        <dbReference type="ChEBI" id="CHEBI:60487"/>
        <dbReference type="ChEBI" id="CHEBI:60493"/>
        <dbReference type="EC" id="2.7.8.26"/>
    </reaction>
</comment>
<sequence>MDLTALRGALGFLTQLPIGHDETAWDAFRQTPAAFPLAAYPIGVLIALPVSLSVVPAVTAFFFVVAIVVVTGVNHADGLADLGDAAAVHGDSEQRRAVMKDTTVGVGAVLALGTVLAGLVLAGLALAALPSLIAVGIVVAAEVGTKLGMAAIACLGTATHEGLGSAFTGRRPRQLVAPSVATLPAVVLTGRSPAALTAVLIGVCTGLTVLLVARRSLGGVSGDVFGGANELGRVLALHAGVIAWTLS</sequence>
<keyword evidence="11 19" id="KW-0460">Magnesium</keyword>
<dbReference type="RefSeq" id="WP_248909523.1">
    <property type="nucleotide sequence ID" value="NZ_CP109979.1"/>
</dbReference>
<evidence type="ECO:0000313" key="20">
    <source>
        <dbReference type="EMBL" id="MFC7191615.1"/>
    </source>
</evidence>
<evidence type="ECO:0000256" key="18">
    <source>
        <dbReference type="ARBA" id="ARBA00049504"/>
    </source>
</evidence>
<evidence type="ECO:0000256" key="3">
    <source>
        <dbReference type="ARBA" id="ARBA00004663"/>
    </source>
</evidence>
<evidence type="ECO:0000256" key="1">
    <source>
        <dbReference type="ARBA" id="ARBA00001946"/>
    </source>
</evidence>
<keyword evidence="9 19" id="KW-0808">Transferase</keyword>
<comment type="cofactor">
    <cofactor evidence="1 19">
        <name>Mg(2+)</name>
        <dbReference type="ChEBI" id="CHEBI:18420"/>
    </cofactor>
</comment>
<evidence type="ECO:0000256" key="16">
    <source>
        <dbReference type="ARBA" id="ARBA00032853"/>
    </source>
</evidence>
<keyword evidence="10 19" id="KW-0812">Transmembrane</keyword>
<evidence type="ECO:0000256" key="11">
    <source>
        <dbReference type="ARBA" id="ARBA00022842"/>
    </source>
</evidence>
<keyword evidence="13 19" id="KW-0472">Membrane</keyword>
<comment type="caution">
    <text evidence="20">The sequence shown here is derived from an EMBL/GenBank/DDBJ whole genome shotgun (WGS) entry which is preliminary data.</text>
</comment>
<dbReference type="InterPro" id="IPR003805">
    <property type="entry name" value="CobS"/>
</dbReference>
<feature type="transmembrane region" description="Helical" evidence="19">
    <location>
        <begin position="104"/>
        <end position="129"/>
    </location>
</feature>
<organism evidence="20 21">
    <name type="scientific">Halocatena marina</name>
    <dbReference type="NCBI Taxonomy" id="2934937"/>
    <lineage>
        <taxon>Archaea</taxon>
        <taxon>Methanobacteriati</taxon>
        <taxon>Methanobacteriota</taxon>
        <taxon>Stenosarchaea group</taxon>
        <taxon>Halobacteria</taxon>
        <taxon>Halobacteriales</taxon>
        <taxon>Natronomonadaceae</taxon>
        <taxon>Halocatena</taxon>
    </lineage>
</organism>
<evidence type="ECO:0000256" key="15">
    <source>
        <dbReference type="ARBA" id="ARBA00032605"/>
    </source>
</evidence>
<dbReference type="NCBIfam" id="TIGR00317">
    <property type="entry name" value="cobS"/>
    <property type="match status" value="1"/>
</dbReference>
<dbReference type="HAMAP" id="MF_00719">
    <property type="entry name" value="CobS"/>
    <property type="match status" value="1"/>
</dbReference>
<evidence type="ECO:0000256" key="13">
    <source>
        <dbReference type="ARBA" id="ARBA00023136"/>
    </source>
</evidence>